<evidence type="ECO:0000313" key="1">
    <source>
        <dbReference type="EMBL" id="GII30162.1"/>
    </source>
</evidence>
<protein>
    <submittedName>
        <fullName evidence="1">Uncharacterized protein</fullName>
    </submittedName>
</protein>
<accession>A0A8J3TRU2</accession>
<evidence type="ECO:0000313" key="2">
    <source>
        <dbReference type="Proteomes" id="UP000650628"/>
    </source>
</evidence>
<comment type="caution">
    <text evidence="1">The sequence shown here is derived from an EMBL/GenBank/DDBJ whole genome shotgun (WGS) entry which is preliminary data.</text>
</comment>
<dbReference type="EMBL" id="BOOO01000017">
    <property type="protein sequence ID" value="GII30162.1"/>
    <property type="molecule type" value="Genomic_DNA"/>
</dbReference>
<gene>
    <name evidence="1" type="ORF">Pmi06nite_36040</name>
</gene>
<sequence>MASEQHAELSAVDFRQMPIMDLVAIHDESTEGLRPLPPAVMDRICEVIREGIHFCGCDLTDIMIRLLGG</sequence>
<proteinExistence type="predicted"/>
<dbReference type="RefSeq" id="WP_203954126.1">
    <property type="nucleotide sequence ID" value="NZ_BOOO01000017.1"/>
</dbReference>
<keyword evidence="2" id="KW-1185">Reference proteome</keyword>
<reference evidence="1 2" key="1">
    <citation type="submission" date="2021-01" db="EMBL/GenBank/DDBJ databases">
        <title>Whole genome shotgun sequence of Planotetraspora mira NBRC 15435.</title>
        <authorList>
            <person name="Komaki H."/>
            <person name="Tamura T."/>
        </authorList>
    </citation>
    <scope>NUCLEOTIDE SEQUENCE [LARGE SCALE GENOMIC DNA]</scope>
    <source>
        <strain evidence="1 2">NBRC 15435</strain>
    </source>
</reference>
<dbReference type="AlphaFoldDB" id="A0A8J3TRU2"/>
<name>A0A8J3TRU2_9ACTN</name>
<organism evidence="1 2">
    <name type="scientific">Planotetraspora mira</name>
    <dbReference type="NCBI Taxonomy" id="58121"/>
    <lineage>
        <taxon>Bacteria</taxon>
        <taxon>Bacillati</taxon>
        <taxon>Actinomycetota</taxon>
        <taxon>Actinomycetes</taxon>
        <taxon>Streptosporangiales</taxon>
        <taxon>Streptosporangiaceae</taxon>
        <taxon>Planotetraspora</taxon>
    </lineage>
</organism>
<dbReference type="Proteomes" id="UP000650628">
    <property type="component" value="Unassembled WGS sequence"/>
</dbReference>